<evidence type="ECO:0000313" key="3">
    <source>
        <dbReference type="Proteomes" id="UP000650467"/>
    </source>
</evidence>
<accession>A0A835SJF2</accession>
<dbReference type="EMBL" id="JAEHOC010000050">
    <property type="protein sequence ID" value="KAG2426047.1"/>
    <property type="molecule type" value="Genomic_DNA"/>
</dbReference>
<gene>
    <name evidence="2" type="ORF">HXX76_013237</name>
</gene>
<dbReference type="OrthoDB" id="548202at2759"/>
<dbReference type="Proteomes" id="UP000650467">
    <property type="component" value="Unassembled WGS sequence"/>
</dbReference>
<dbReference type="GO" id="GO:0016020">
    <property type="term" value="C:membrane"/>
    <property type="evidence" value="ECO:0007669"/>
    <property type="project" value="TreeGrafter"/>
</dbReference>
<dbReference type="GO" id="GO:0030149">
    <property type="term" value="P:sphingolipid catabolic process"/>
    <property type="evidence" value="ECO:0007669"/>
    <property type="project" value="TreeGrafter"/>
</dbReference>
<dbReference type="PANTHER" id="PTHR12393:SF6">
    <property type="entry name" value="SPHINGOMYELIN PHOSPHODIESTERASE 2"/>
    <property type="match status" value="1"/>
</dbReference>
<dbReference type="GO" id="GO:0071944">
    <property type="term" value="C:cell periphery"/>
    <property type="evidence" value="ECO:0007669"/>
    <property type="project" value="TreeGrafter"/>
</dbReference>
<dbReference type="GO" id="GO:0004620">
    <property type="term" value="F:phospholipase activity"/>
    <property type="evidence" value="ECO:0007669"/>
    <property type="project" value="TreeGrafter"/>
</dbReference>
<keyword evidence="3" id="KW-1185">Reference proteome</keyword>
<sequence length="805" mass="85126">MSAPVAARQECEWSRLTDGLIRDIASYLHPNEVATGLKLLNHETARCLKDYRRIQLSQPLTPAPSWASSNEPVHVAAQSWPSTAFVAHWGRPEPWRPFSLRQRRRLLCLAANSGCAASLEAALSHCGCSLTSDVAVAAALGGSVAACETLLIREAGDGTARLEDISAEAGHLALLRWLRQARRSGQLHHLPPLMRQSEREPEELATACAACRGGHAHILAWLQQEDQQPQPQPELQQPAPDALFGAVVAGPLTIAHPKAVPFLAAAAAAGGHVQLLDQLLPRLEPLPTGAAIGALEAAAQGCPLEAVQRVYGRLYVGGAFNLDARTKQTLAVRAAVSATADWTQKLDWVMQQQPDARLPGHPNPLHSLLTDAQVLGRAAGTLPHWLRRLQALQARGVPLPSLPVLAARAAAAGDVAALTWLLDEQGAEMAVSEELEEAAAVGGHTAVLAALSDRGHTFSEAVVRRAALAGRAAAVAWLFAQPQQQSLVAGSADMALAEVFLGLAASGADLAMLRRLHEQHGAPIGLQAVILHGSVEALEWALEVLQRKPAARLGGALRMEGLLRRIKRDTAWRAARSGNLAAADFLSQLLASMGLGGPDILAASVDDSQFVFGSQQEQSLFDARRWWLRRRQETRGAVREMRLNEDGYGYTAPEVRVGALADSEWRALLARVASSAFTAPAWPGEWRHSRAQWEWLVAKRLEAAAQAEAAGQAGAVEAARAEADELARAAAAAPAEAFVDPALMLELVDQAMAQADVAAAAAEQADVAAAAAEQADVAAAAAEQADDEQVGAAAGGEGVQPPLGD</sequence>
<evidence type="ECO:0000313" key="2">
    <source>
        <dbReference type="EMBL" id="KAG2426047.1"/>
    </source>
</evidence>
<dbReference type="AlphaFoldDB" id="A0A835SJF2"/>
<organism evidence="2 3">
    <name type="scientific">Chlamydomonas incerta</name>
    <dbReference type="NCBI Taxonomy" id="51695"/>
    <lineage>
        <taxon>Eukaryota</taxon>
        <taxon>Viridiplantae</taxon>
        <taxon>Chlorophyta</taxon>
        <taxon>core chlorophytes</taxon>
        <taxon>Chlorophyceae</taxon>
        <taxon>CS clade</taxon>
        <taxon>Chlamydomonadales</taxon>
        <taxon>Chlamydomonadaceae</taxon>
        <taxon>Chlamydomonas</taxon>
    </lineage>
</organism>
<name>A0A835SJF2_CHLIN</name>
<dbReference type="GO" id="GO:0005783">
    <property type="term" value="C:endoplasmic reticulum"/>
    <property type="evidence" value="ECO:0007669"/>
    <property type="project" value="TreeGrafter"/>
</dbReference>
<evidence type="ECO:0000256" key="1">
    <source>
        <dbReference type="SAM" id="MobiDB-lite"/>
    </source>
</evidence>
<reference evidence="2" key="1">
    <citation type="journal article" date="2020" name="bioRxiv">
        <title>Comparative genomics of Chlamydomonas.</title>
        <authorList>
            <person name="Craig R.J."/>
            <person name="Hasan A.R."/>
            <person name="Ness R.W."/>
            <person name="Keightley P.D."/>
        </authorList>
    </citation>
    <scope>NUCLEOTIDE SEQUENCE</scope>
    <source>
        <strain evidence="2">SAG 7.73</strain>
    </source>
</reference>
<feature type="region of interest" description="Disordered" evidence="1">
    <location>
        <begin position="779"/>
        <end position="805"/>
    </location>
</feature>
<protein>
    <submittedName>
        <fullName evidence="2">Uncharacterized protein</fullName>
    </submittedName>
</protein>
<dbReference type="GO" id="GO:0046513">
    <property type="term" value="P:ceramide biosynthetic process"/>
    <property type="evidence" value="ECO:0007669"/>
    <property type="project" value="TreeGrafter"/>
</dbReference>
<comment type="caution">
    <text evidence="2">The sequence shown here is derived from an EMBL/GenBank/DDBJ whole genome shotgun (WGS) entry which is preliminary data.</text>
</comment>
<proteinExistence type="predicted"/>
<dbReference type="PANTHER" id="PTHR12393">
    <property type="entry name" value="SPHINGOMYELIN PHOSPHODIESTERASE RELATED"/>
    <property type="match status" value="1"/>
</dbReference>